<reference evidence="1" key="1">
    <citation type="submission" date="2021-01" db="EMBL/GenBank/DDBJ databases">
        <authorList>
            <consortium name="Genoscope - CEA"/>
            <person name="William W."/>
        </authorList>
    </citation>
    <scope>NUCLEOTIDE SEQUENCE</scope>
</reference>
<dbReference type="EMBL" id="CAJJDO010000114">
    <property type="protein sequence ID" value="CAD8197229.1"/>
    <property type="molecule type" value="Genomic_DNA"/>
</dbReference>
<gene>
    <name evidence="1" type="ORF">PPENT_87.1.T1140185</name>
</gene>
<accession>A0A8S1X7X7</accession>
<evidence type="ECO:0000313" key="2">
    <source>
        <dbReference type="Proteomes" id="UP000689195"/>
    </source>
</evidence>
<organism evidence="1 2">
    <name type="scientific">Paramecium pentaurelia</name>
    <dbReference type="NCBI Taxonomy" id="43138"/>
    <lineage>
        <taxon>Eukaryota</taxon>
        <taxon>Sar</taxon>
        <taxon>Alveolata</taxon>
        <taxon>Ciliophora</taxon>
        <taxon>Intramacronucleata</taxon>
        <taxon>Oligohymenophorea</taxon>
        <taxon>Peniculida</taxon>
        <taxon>Parameciidae</taxon>
        <taxon>Paramecium</taxon>
    </lineage>
</organism>
<protein>
    <submittedName>
        <fullName evidence="1">Uncharacterized protein</fullName>
    </submittedName>
</protein>
<dbReference type="AlphaFoldDB" id="A0A8S1X7X7"/>
<name>A0A8S1X7X7_9CILI</name>
<dbReference type="Proteomes" id="UP000689195">
    <property type="component" value="Unassembled WGS sequence"/>
</dbReference>
<sequence>MSLKVKRVDLFQLVLIILNSLFQYFLKQLSSLPIPQVANGVLLPPWRQQRGVEVKEDSEGEGGEKIQKQC</sequence>
<proteinExistence type="predicted"/>
<keyword evidence="2" id="KW-1185">Reference proteome</keyword>
<comment type="caution">
    <text evidence="1">The sequence shown here is derived from an EMBL/GenBank/DDBJ whole genome shotgun (WGS) entry which is preliminary data.</text>
</comment>
<evidence type="ECO:0000313" key="1">
    <source>
        <dbReference type="EMBL" id="CAD8197229.1"/>
    </source>
</evidence>